<evidence type="ECO:0000313" key="2">
    <source>
        <dbReference type="Proteomes" id="UP001469553"/>
    </source>
</evidence>
<protein>
    <submittedName>
        <fullName evidence="1">Uncharacterized protein</fullName>
    </submittedName>
</protein>
<reference evidence="1 2" key="1">
    <citation type="submission" date="2021-06" db="EMBL/GenBank/DDBJ databases">
        <authorList>
            <person name="Palmer J.M."/>
        </authorList>
    </citation>
    <scope>NUCLEOTIDE SEQUENCE [LARGE SCALE GENOMIC DNA]</scope>
    <source>
        <strain evidence="1 2">AS_MEX2019</strain>
        <tissue evidence="1">Muscle</tissue>
    </source>
</reference>
<name>A0ABV0YJA1_9TELE</name>
<keyword evidence="2" id="KW-1185">Reference proteome</keyword>
<accession>A0ABV0YJA1</accession>
<comment type="caution">
    <text evidence="1">The sequence shown here is derived from an EMBL/GenBank/DDBJ whole genome shotgun (WGS) entry which is preliminary data.</text>
</comment>
<proteinExistence type="predicted"/>
<gene>
    <name evidence="1" type="ORF">AMECASPLE_037953</name>
</gene>
<dbReference type="Proteomes" id="UP001469553">
    <property type="component" value="Unassembled WGS sequence"/>
</dbReference>
<evidence type="ECO:0000313" key="1">
    <source>
        <dbReference type="EMBL" id="MEQ2293873.1"/>
    </source>
</evidence>
<sequence>MIDDRMASWIQLNFMSFTSKDISALSSHIRYLGGPRGKRKCCGKVGAYMRAVLRYPSPSPFFPFGVVLEEGQMHFILKSSRTVCTGVLVSKSMTGSQQVRLLFSAISLHLYDLLNWTASFSASSAPFMIFACRQLITSLLTHTS</sequence>
<dbReference type="EMBL" id="JAHRIP010034918">
    <property type="protein sequence ID" value="MEQ2293873.1"/>
    <property type="molecule type" value="Genomic_DNA"/>
</dbReference>
<organism evidence="1 2">
    <name type="scientific">Ameca splendens</name>
    <dbReference type="NCBI Taxonomy" id="208324"/>
    <lineage>
        <taxon>Eukaryota</taxon>
        <taxon>Metazoa</taxon>
        <taxon>Chordata</taxon>
        <taxon>Craniata</taxon>
        <taxon>Vertebrata</taxon>
        <taxon>Euteleostomi</taxon>
        <taxon>Actinopterygii</taxon>
        <taxon>Neopterygii</taxon>
        <taxon>Teleostei</taxon>
        <taxon>Neoteleostei</taxon>
        <taxon>Acanthomorphata</taxon>
        <taxon>Ovalentaria</taxon>
        <taxon>Atherinomorphae</taxon>
        <taxon>Cyprinodontiformes</taxon>
        <taxon>Goodeidae</taxon>
        <taxon>Ameca</taxon>
    </lineage>
</organism>